<evidence type="ECO:0000256" key="1">
    <source>
        <dbReference type="SAM" id="Phobius"/>
    </source>
</evidence>
<protein>
    <submittedName>
        <fullName evidence="2">Uncharacterized protein</fullName>
    </submittedName>
</protein>
<evidence type="ECO:0000313" key="3">
    <source>
        <dbReference type="Proteomes" id="UP000830729"/>
    </source>
</evidence>
<gene>
    <name evidence="2" type="ORF">M0R89_06475</name>
</gene>
<dbReference type="SUPFAM" id="SSF103473">
    <property type="entry name" value="MFS general substrate transporter"/>
    <property type="match status" value="1"/>
</dbReference>
<feature type="transmembrane region" description="Helical" evidence="1">
    <location>
        <begin position="50"/>
        <end position="68"/>
    </location>
</feature>
<keyword evidence="1" id="KW-0472">Membrane</keyword>
<feature type="transmembrane region" description="Helical" evidence="1">
    <location>
        <begin position="133"/>
        <end position="154"/>
    </location>
</feature>
<keyword evidence="1" id="KW-0812">Transmembrane</keyword>
<evidence type="ECO:0000313" key="2">
    <source>
        <dbReference type="EMBL" id="UPV75705.1"/>
    </source>
</evidence>
<feature type="transmembrane region" description="Helical" evidence="1">
    <location>
        <begin position="22"/>
        <end position="44"/>
    </location>
</feature>
<name>A0A8U0HX51_9EURY</name>
<reference evidence="2 3" key="1">
    <citation type="submission" date="2022-04" db="EMBL/GenBank/DDBJ databases">
        <title>Diverse halophilic archaea isolated from saline environments.</title>
        <authorList>
            <person name="Cui H.-L."/>
        </authorList>
    </citation>
    <scope>NUCLEOTIDE SEQUENCE [LARGE SCALE GENOMIC DNA]</scope>
    <source>
        <strain evidence="2 3">XZYJT49</strain>
    </source>
</reference>
<dbReference type="KEGG" id="halx:M0R89_06475"/>
<dbReference type="InterPro" id="IPR055977">
    <property type="entry name" value="DUF7555"/>
</dbReference>
<dbReference type="Pfam" id="PF24432">
    <property type="entry name" value="DUF7555"/>
    <property type="match status" value="1"/>
</dbReference>
<dbReference type="GeneID" id="72184828"/>
<accession>A0A8U0HX51</accession>
<proteinExistence type="predicted"/>
<sequence>MSPTPSEPPSTAARRARQTVDAVVYAVAVAGVVFGLGALVGLLVGGGLVTAKYVMFVLGILLFGYATFQLRPDPPWDTTETEDGELKVTRNEPDGRVVNARDETRFQAAVQRIPPLPWYSLPPSERFSIAFKMFLASLATLVWSFVLEAVFGVAA</sequence>
<dbReference type="EMBL" id="CP096659">
    <property type="protein sequence ID" value="UPV75705.1"/>
    <property type="molecule type" value="Genomic_DNA"/>
</dbReference>
<keyword evidence="1" id="KW-1133">Transmembrane helix</keyword>
<dbReference type="RefSeq" id="WP_248651743.1">
    <property type="nucleotide sequence ID" value="NZ_CP096659.1"/>
</dbReference>
<dbReference type="Proteomes" id="UP000830729">
    <property type="component" value="Chromosome"/>
</dbReference>
<dbReference type="AlphaFoldDB" id="A0A8U0HX51"/>
<keyword evidence="3" id="KW-1185">Reference proteome</keyword>
<dbReference type="InterPro" id="IPR036259">
    <property type="entry name" value="MFS_trans_sf"/>
</dbReference>
<organism evidence="2 3">
    <name type="scientific">Halorussus limi</name>
    <dbReference type="NCBI Taxonomy" id="2938695"/>
    <lineage>
        <taxon>Archaea</taxon>
        <taxon>Methanobacteriati</taxon>
        <taxon>Methanobacteriota</taxon>
        <taxon>Stenosarchaea group</taxon>
        <taxon>Halobacteria</taxon>
        <taxon>Halobacteriales</taxon>
        <taxon>Haladaptataceae</taxon>
        <taxon>Halorussus</taxon>
    </lineage>
</organism>